<evidence type="ECO:0000256" key="4">
    <source>
        <dbReference type="ARBA" id="ARBA00022475"/>
    </source>
</evidence>
<feature type="transmembrane region" description="Helical" evidence="9">
    <location>
        <begin position="129"/>
        <end position="152"/>
    </location>
</feature>
<keyword evidence="11" id="KW-1185">Reference proteome</keyword>
<organism evidence="10 11">
    <name type="scientific">Micromonospora echinaurantiaca</name>
    <dbReference type="NCBI Taxonomy" id="47857"/>
    <lineage>
        <taxon>Bacteria</taxon>
        <taxon>Bacillati</taxon>
        <taxon>Actinomycetota</taxon>
        <taxon>Actinomycetes</taxon>
        <taxon>Micromonosporales</taxon>
        <taxon>Micromonosporaceae</taxon>
        <taxon>Micromonospora</taxon>
    </lineage>
</organism>
<evidence type="ECO:0000256" key="5">
    <source>
        <dbReference type="ARBA" id="ARBA00022692"/>
    </source>
</evidence>
<sequence length="305" mass="29995">MRTVQRTADGGVLRDVAAVGAAMVAVGASFGAVAVAAGLPGWATVAMSVLVFAGGAQFMAVGLVAAGNPLAAVLAGLLLNARHLPFGLTLGDSLGARLWQRLLGSHLMTDEATAFALAQPAGPARHRSFWLAAVLFFVTWNVGTVLGVLAGGVAGDPAALGLDAAFPAGLIALLLPSLRDRETRRMALAGAVLAVLTTPLLPAGLPVLLALAGPAVLAVRAVRAGAGTGDREPGATPAPTRDTRRAGRGGSGTGGRETGGTSSPAPVAGSVTGVREVGVTPAPIPDAGRGVGTPDPVRRTGGGSC</sequence>
<dbReference type="GO" id="GO:0005886">
    <property type="term" value="C:plasma membrane"/>
    <property type="evidence" value="ECO:0007669"/>
    <property type="project" value="UniProtKB-SubCell"/>
</dbReference>
<gene>
    <name evidence="10" type="ORF">GA0070609_0968</name>
</gene>
<comment type="subcellular location">
    <subcellularLocation>
        <location evidence="1">Cell membrane</location>
        <topology evidence="1">Multi-pass membrane protein</topology>
    </subcellularLocation>
</comment>
<keyword evidence="7 9" id="KW-0472">Membrane</keyword>
<feature type="region of interest" description="Disordered" evidence="8">
    <location>
        <begin position="226"/>
        <end position="305"/>
    </location>
</feature>
<reference evidence="10 11" key="1">
    <citation type="submission" date="2016-06" db="EMBL/GenBank/DDBJ databases">
        <authorList>
            <person name="Kjaerup R.B."/>
            <person name="Dalgaard T.S."/>
            <person name="Juul-Madsen H.R."/>
        </authorList>
    </citation>
    <scope>NUCLEOTIDE SEQUENCE [LARGE SCALE GENOMIC DNA]</scope>
    <source>
        <strain evidence="10 11">DSM 43904</strain>
    </source>
</reference>
<feature type="transmembrane region" description="Helical" evidence="9">
    <location>
        <begin position="187"/>
        <end position="212"/>
    </location>
</feature>
<dbReference type="EMBL" id="LT607750">
    <property type="protein sequence ID" value="SCG41020.1"/>
    <property type="molecule type" value="Genomic_DNA"/>
</dbReference>
<accession>A0A1C5H4S9</accession>
<feature type="compositionally biased region" description="Gly residues" evidence="8">
    <location>
        <begin position="248"/>
        <end position="258"/>
    </location>
</feature>
<proteinExistence type="inferred from homology"/>
<dbReference type="InterPro" id="IPR011606">
    <property type="entry name" value="Brnchd-chn_aa_trnsp_permease"/>
</dbReference>
<dbReference type="PANTHER" id="PTHR34979:SF1">
    <property type="entry name" value="INNER MEMBRANE PROTEIN YGAZ"/>
    <property type="match status" value="1"/>
</dbReference>
<keyword evidence="5 9" id="KW-0812">Transmembrane</keyword>
<evidence type="ECO:0000256" key="7">
    <source>
        <dbReference type="ARBA" id="ARBA00023136"/>
    </source>
</evidence>
<evidence type="ECO:0000313" key="10">
    <source>
        <dbReference type="EMBL" id="SCG41020.1"/>
    </source>
</evidence>
<evidence type="ECO:0000313" key="11">
    <source>
        <dbReference type="Proteomes" id="UP000198217"/>
    </source>
</evidence>
<evidence type="ECO:0000256" key="1">
    <source>
        <dbReference type="ARBA" id="ARBA00004651"/>
    </source>
</evidence>
<evidence type="ECO:0000256" key="6">
    <source>
        <dbReference type="ARBA" id="ARBA00022989"/>
    </source>
</evidence>
<dbReference type="RefSeq" id="WP_231928537.1">
    <property type="nucleotide sequence ID" value="NZ_LT607750.1"/>
</dbReference>
<name>A0A1C5H4S9_9ACTN</name>
<dbReference type="GO" id="GO:1903785">
    <property type="term" value="P:L-valine transmembrane transport"/>
    <property type="evidence" value="ECO:0007669"/>
    <property type="project" value="TreeGrafter"/>
</dbReference>
<evidence type="ECO:0000256" key="8">
    <source>
        <dbReference type="SAM" id="MobiDB-lite"/>
    </source>
</evidence>
<protein>
    <submittedName>
        <fullName evidence="10">4-azaleucine resistance probable transporter AzlC</fullName>
    </submittedName>
</protein>
<feature type="transmembrane region" description="Helical" evidence="9">
    <location>
        <begin position="58"/>
        <end position="79"/>
    </location>
</feature>
<feature type="transmembrane region" description="Helical" evidence="9">
    <location>
        <begin position="158"/>
        <end position="175"/>
    </location>
</feature>
<evidence type="ECO:0000256" key="2">
    <source>
        <dbReference type="ARBA" id="ARBA00010735"/>
    </source>
</evidence>
<keyword evidence="4" id="KW-1003">Cell membrane</keyword>
<feature type="transmembrane region" description="Helical" evidence="9">
    <location>
        <begin position="12"/>
        <end position="38"/>
    </location>
</feature>
<evidence type="ECO:0000256" key="9">
    <source>
        <dbReference type="SAM" id="Phobius"/>
    </source>
</evidence>
<evidence type="ECO:0000256" key="3">
    <source>
        <dbReference type="ARBA" id="ARBA00022448"/>
    </source>
</evidence>
<dbReference type="Pfam" id="PF03591">
    <property type="entry name" value="AzlC"/>
    <property type="match status" value="1"/>
</dbReference>
<comment type="similarity">
    <text evidence="2">Belongs to the AzlC family.</text>
</comment>
<dbReference type="AlphaFoldDB" id="A0A1C5H4S9"/>
<dbReference type="Proteomes" id="UP000198217">
    <property type="component" value="Chromosome I"/>
</dbReference>
<dbReference type="PANTHER" id="PTHR34979">
    <property type="entry name" value="INNER MEMBRANE PROTEIN YGAZ"/>
    <property type="match status" value="1"/>
</dbReference>
<keyword evidence="3" id="KW-0813">Transport</keyword>
<keyword evidence="6 9" id="KW-1133">Transmembrane helix</keyword>